<protein>
    <submittedName>
        <fullName evidence="1">Uncharacterized protein</fullName>
    </submittedName>
</protein>
<dbReference type="Proteomes" id="UP000052232">
    <property type="component" value="Unassembled WGS sequence"/>
</dbReference>
<proteinExistence type="predicted"/>
<accession>A0A0J7XST0</accession>
<dbReference type="AlphaFoldDB" id="A0A0J7XST0"/>
<keyword evidence="2" id="KW-1185">Reference proteome</keyword>
<dbReference type="EMBL" id="JACT01000003">
    <property type="protein sequence ID" value="KMS54729.1"/>
    <property type="molecule type" value="Genomic_DNA"/>
</dbReference>
<comment type="caution">
    <text evidence="1">The sequence shown here is derived from an EMBL/GenBank/DDBJ whole genome shotgun (WGS) entry which is preliminary data.</text>
</comment>
<gene>
    <name evidence="1" type="ORF">V473_15445</name>
</gene>
<name>A0A0J7XST0_9SPHN</name>
<dbReference type="STRING" id="1420583.V473_15445"/>
<sequence length="237" mass="24920">MVNFPDLDLWLDGKALVSGSTTALRERVNGVAGSVDGGITRGPSGGTKDNIGFVFADVGNGQRLALPTYVLPPTYTACFVINPANGGVTSIRALAYENPNGEYLTSWLAQAAADTPLDLRWRHGAAGGFNLLGAIPHSQRSLLTVHYDAARTRLAAFLGKTLLGTMVENLKNDANAPGFYVGGRPGTGTPEHHFSGMIEAATIVRDAEMYSTDANAAANTRRNALIESLAAVYGLTV</sequence>
<evidence type="ECO:0000313" key="1">
    <source>
        <dbReference type="EMBL" id="KMS54729.1"/>
    </source>
</evidence>
<organism evidence="1 2">
    <name type="scientific">Sphingobium cupriresistens LL01</name>
    <dbReference type="NCBI Taxonomy" id="1420583"/>
    <lineage>
        <taxon>Bacteria</taxon>
        <taxon>Pseudomonadati</taxon>
        <taxon>Pseudomonadota</taxon>
        <taxon>Alphaproteobacteria</taxon>
        <taxon>Sphingomonadales</taxon>
        <taxon>Sphingomonadaceae</taxon>
        <taxon>Sphingobium</taxon>
    </lineage>
</organism>
<reference evidence="1 2" key="1">
    <citation type="journal article" date="2015" name="G3 (Bethesda)">
        <title>Insights into Ongoing Evolution of the Hexachlorocyclohexane Catabolic Pathway from Comparative Genomics of Ten Sphingomonadaceae Strains.</title>
        <authorList>
            <person name="Pearce S.L."/>
            <person name="Oakeshott J.G."/>
            <person name="Pandey G."/>
        </authorList>
    </citation>
    <scope>NUCLEOTIDE SEQUENCE [LARGE SCALE GENOMIC DNA]</scope>
    <source>
        <strain evidence="1 2">LL01</strain>
    </source>
</reference>
<evidence type="ECO:0000313" key="2">
    <source>
        <dbReference type="Proteomes" id="UP000052232"/>
    </source>
</evidence>
<dbReference type="PATRIC" id="fig|1420583.3.peg.2886"/>